<dbReference type="InterPro" id="IPR029019">
    <property type="entry name" value="HEX_eukaryotic_N"/>
</dbReference>
<evidence type="ECO:0000256" key="2">
    <source>
        <dbReference type="ARBA" id="ARBA00022801"/>
    </source>
</evidence>
<feature type="domain" description="Glycoside hydrolase family 20 catalytic" evidence="7">
    <location>
        <begin position="166"/>
        <end position="476"/>
    </location>
</feature>
<dbReference type="Pfam" id="PF00728">
    <property type="entry name" value="Glyco_hydro_20"/>
    <property type="match status" value="1"/>
</dbReference>
<feature type="active site" description="Proton donor" evidence="5">
    <location>
        <position position="322"/>
    </location>
</feature>
<dbReference type="EMBL" id="WHPF01000008">
    <property type="protein sequence ID" value="NNV56238.1"/>
    <property type="molecule type" value="Genomic_DNA"/>
</dbReference>
<feature type="signal peptide" evidence="6">
    <location>
        <begin position="1"/>
        <end position="24"/>
    </location>
</feature>
<dbReference type="InterPro" id="IPR017853">
    <property type="entry name" value="GH"/>
</dbReference>
<evidence type="ECO:0000256" key="3">
    <source>
        <dbReference type="ARBA" id="ARBA00023180"/>
    </source>
</evidence>
<dbReference type="PANTHER" id="PTHR22600:SF21">
    <property type="entry name" value="BETA-HEXOSAMINIDASE A"/>
    <property type="match status" value="1"/>
</dbReference>
<comment type="similarity">
    <text evidence="1">Belongs to the glycosyl hydrolase 20 family.</text>
</comment>
<dbReference type="SUPFAM" id="SSF51445">
    <property type="entry name" value="(Trans)glycosidases"/>
    <property type="match status" value="1"/>
</dbReference>
<keyword evidence="3" id="KW-0325">Glycoprotein</keyword>
<dbReference type="PANTHER" id="PTHR22600">
    <property type="entry name" value="BETA-HEXOSAMINIDASE"/>
    <property type="match status" value="1"/>
</dbReference>
<dbReference type="Pfam" id="PF14845">
    <property type="entry name" value="Glycohydro_20b2"/>
    <property type="match status" value="1"/>
</dbReference>
<dbReference type="GO" id="GO:0005764">
    <property type="term" value="C:lysosome"/>
    <property type="evidence" value="ECO:0007669"/>
    <property type="project" value="TreeGrafter"/>
</dbReference>
<dbReference type="InterPro" id="IPR029018">
    <property type="entry name" value="Hex-like_dom2"/>
</dbReference>
<evidence type="ECO:0000256" key="6">
    <source>
        <dbReference type="SAM" id="SignalP"/>
    </source>
</evidence>
<dbReference type="GO" id="GO:0030203">
    <property type="term" value="P:glycosaminoglycan metabolic process"/>
    <property type="evidence" value="ECO:0007669"/>
    <property type="project" value="TreeGrafter"/>
</dbReference>
<feature type="chain" id="PRO_5035238718" evidence="6">
    <location>
        <begin position="25"/>
        <end position="681"/>
    </location>
</feature>
<protein>
    <submittedName>
        <fullName evidence="9">Family 20 glycosylhydrolase</fullName>
    </submittedName>
</protein>
<dbReference type="AlphaFoldDB" id="A0A8J8JTR6"/>
<gene>
    <name evidence="9" type="ORF">GD597_12265</name>
</gene>
<dbReference type="GO" id="GO:0005975">
    <property type="term" value="P:carbohydrate metabolic process"/>
    <property type="evidence" value="ECO:0007669"/>
    <property type="project" value="InterPro"/>
</dbReference>
<dbReference type="Gene3D" id="3.20.20.80">
    <property type="entry name" value="Glycosidases"/>
    <property type="match status" value="1"/>
</dbReference>
<name>A0A8J8JTR6_9BACT</name>
<organism evidence="9 10">
    <name type="scientific">Limnovirga soli</name>
    <dbReference type="NCBI Taxonomy" id="2656915"/>
    <lineage>
        <taxon>Bacteria</taxon>
        <taxon>Pseudomonadati</taxon>
        <taxon>Bacteroidota</taxon>
        <taxon>Chitinophagia</taxon>
        <taxon>Chitinophagales</taxon>
        <taxon>Chitinophagaceae</taxon>
        <taxon>Limnovirga</taxon>
    </lineage>
</organism>
<proteinExistence type="inferred from homology"/>
<dbReference type="Gene3D" id="3.30.379.10">
    <property type="entry name" value="Chitobiase/beta-hexosaminidase domain 2-like"/>
    <property type="match status" value="1"/>
</dbReference>
<keyword evidence="4" id="KW-0326">Glycosidase</keyword>
<evidence type="ECO:0000259" key="8">
    <source>
        <dbReference type="Pfam" id="PF14845"/>
    </source>
</evidence>
<dbReference type="InterPro" id="IPR025705">
    <property type="entry name" value="Beta_hexosaminidase_sua/sub"/>
</dbReference>
<feature type="domain" description="Beta-hexosaminidase eukaryotic type N-terminal" evidence="8">
    <location>
        <begin position="32"/>
        <end position="145"/>
    </location>
</feature>
<evidence type="ECO:0000256" key="1">
    <source>
        <dbReference type="ARBA" id="ARBA00006285"/>
    </source>
</evidence>
<evidence type="ECO:0000259" key="7">
    <source>
        <dbReference type="Pfam" id="PF00728"/>
    </source>
</evidence>
<reference evidence="9" key="1">
    <citation type="submission" date="2019-10" db="EMBL/GenBank/DDBJ databases">
        <title>Draft genome sequence of Panacibacter sp. KCS-6.</title>
        <authorList>
            <person name="Yim K.J."/>
        </authorList>
    </citation>
    <scope>NUCLEOTIDE SEQUENCE</scope>
    <source>
        <strain evidence="9">KCS-6</strain>
    </source>
</reference>
<dbReference type="Proteomes" id="UP000598971">
    <property type="component" value="Unassembled WGS sequence"/>
</dbReference>
<evidence type="ECO:0000313" key="9">
    <source>
        <dbReference type="EMBL" id="NNV56238.1"/>
    </source>
</evidence>
<keyword evidence="6" id="KW-0732">Signal</keyword>
<dbReference type="GO" id="GO:0006689">
    <property type="term" value="P:ganglioside catabolic process"/>
    <property type="evidence" value="ECO:0007669"/>
    <property type="project" value="TreeGrafter"/>
</dbReference>
<comment type="caution">
    <text evidence="9">The sequence shown here is derived from an EMBL/GenBank/DDBJ whole genome shotgun (WGS) entry which is preliminary data.</text>
</comment>
<keyword evidence="10" id="KW-1185">Reference proteome</keyword>
<dbReference type="GO" id="GO:0016020">
    <property type="term" value="C:membrane"/>
    <property type="evidence" value="ECO:0007669"/>
    <property type="project" value="TreeGrafter"/>
</dbReference>
<dbReference type="PRINTS" id="PR00738">
    <property type="entry name" value="GLHYDRLASE20"/>
</dbReference>
<keyword evidence="2" id="KW-0378">Hydrolase</keyword>
<evidence type="ECO:0000256" key="4">
    <source>
        <dbReference type="ARBA" id="ARBA00023295"/>
    </source>
</evidence>
<dbReference type="GO" id="GO:0004563">
    <property type="term" value="F:beta-N-acetylhexosaminidase activity"/>
    <property type="evidence" value="ECO:0007669"/>
    <property type="project" value="InterPro"/>
</dbReference>
<accession>A0A8J8JTR6</accession>
<dbReference type="InterPro" id="IPR015883">
    <property type="entry name" value="Glyco_hydro_20_cat"/>
</dbReference>
<dbReference type="SUPFAM" id="SSF55545">
    <property type="entry name" value="beta-N-acetylhexosaminidase-like domain"/>
    <property type="match status" value="1"/>
</dbReference>
<evidence type="ECO:0000256" key="5">
    <source>
        <dbReference type="PIRSR" id="PIRSR625705-1"/>
    </source>
</evidence>
<sequence length="681" mass="77009">MEFDFMRKIYFLLFLVWCTNAVNAQNNVLNGMPMPAHVQTNNAKCRVVKSFSAAVVGHPGQRVYSATTRTLRRLDERVGLFFKQGNIANIDTSHNATLLVQVHQPAQLQLYEDESYQLQISDTQIRITAPTDLGALHAMETLLQILSVDAQGYYFPGVNITDTPRFAWRGLLLDVCLHWMPMDVIKRTLDGMAAVKLNVFHFHFSEDQAFRVESKVYPLLTQLGAEGNFFTQDEVKEIIAYASDRGIRVVPEIDVPGHATAMIKAYPALASIPRKYELQRYYGVFDPTLDVTKEYTYQFLDTLFGEMAALFPDAYFHIGGDENTGKDWENSPSIQAYMQQHGIANGHDLQTAFNSRLLPILNKYHKKVMGWDEILQPGVPKDIVIQSWRGGDPFYASIKQGYTALLSTGYYIDLIQPADYHYLVDPAPDSILLSDEERKRILGGEATMWTEHTTAETVDSRIWPRTAAIAERLWSAKEIRDVNDMYRRLDIISLRLEELGSTHLKNKAMLMRRLSNGYDTKALEVLVDVIEPLKIYERNEGDTMYNVFSPYTKIADVATPDQKVARSFRNLVDAYLVNPQVSVQKEITGHLQLWQENDAAFMQLVQRSPVLQEAVILSKNLSIIAGYGLQAMQYLNGKAQPTTQWKAAATTALKKASTQGGRCDLQVVTAIEKLVNAVKVK</sequence>
<evidence type="ECO:0000313" key="10">
    <source>
        <dbReference type="Proteomes" id="UP000598971"/>
    </source>
</evidence>